<accession>A0A2P2DJ09</accession>
<dbReference type="AlphaFoldDB" id="A0A2P2DJ09"/>
<name>A0A2P2DJ09_9LEPT</name>
<dbReference type="Proteomes" id="UP000245206">
    <property type="component" value="Unassembled WGS sequence"/>
</dbReference>
<comment type="caution">
    <text evidence="1">The sequence shown here is derived from an EMBL/GenBank/DDBJ whole genome shotgun (WGS) entry which is preliminary data.</text>
</comment>
<evidence type="ECO:0000313" key="2">
    <source>
        <dbReference type="Proteomes" id="UP000245206"/>
    </source>
</evidence>
<sequence length="153" mass="18541">MVTERLNNLVIRSHRDISNDFLNSQIKKFNTYYLSDPWVKTELLILDKLNLNQFYIDPRKVKEDISFSRFKKIQERMNHYKETSKNDRTWKKVFRNFRIKFNKLGVEEAISSAMYYRLADLVQDLNLKWRYAYGIPYILSKKACLPNGYLKLR</sequence>
<reference evidence="2" key="1">
    <citation type="journal article" date="2019" name="Microbiol. Immunol.">
        <title>Molecular and phenotypic characterization of Leptospira johnsonii sp. nov., Leptospira ellinghausenii sp. nov. and Leptospira ryugenii sp. nov. isolated from soil and water in Japan.</title>
        <authorList>
            <person name="Masuzawa T."/>
            <person name="Saito M."/>
            <person name="Nakao R."/>
            <person name="Nikaido Y."/>
            <person name="Matsumoto M."/>
            <person name="Ogawa M."/>
            <person name="Yokoyama M."/>
            <person name="Hidaka Y."/>
            <person name="Tomita J."/>
            <person name="Sakakibara K."/>
            <person name="Suzuki K."/>
            <person name="Yasuda S."/>
            <person name="Sato H."/>
            <person name="Yamaguchi M."/>
            <person name="Yoshida S.I."/>
            <person name="Koizumi N."/>
            <person name="Kawamura Y."/>
        </authorList>
    </citation>
    <scope>NUCLEOTIDE SEQUENCE [LARGE SCALE GENOMIC DNA]</scope>
    <source>
        <strain evidence="2">E18</strain>
    </source>
</reference>
<keyword evidence="2" id="KW-1185">Reference proteome</keyword>
<protein>
    <submittedName>
        <fullName evidence="1">Uncharacterized protein</fullName>
    </submittedName>
</protein>
<proteinExistence type="predicted"/>
<gene>
    <name evidence="1" type="ORF">LPTSP2_38530</name>
</gene>
<evidence type="ECO:0000313" key="1">
    <source>
        <dbReference type="EMBL" id="GBF44550.1"/>
    </source>
</evidence>
<organism evidence="1 2">
    <name type="scientific">Leptospira ellinghausenii</name>
    <dbReference type="NCBI Taxonomy" id="1917822"/>
    <lineage>
        <taxon>Bacteria</taxon>
        <taxon>Pseudomonadati</taxon>
        <taxon>Spirochaetota</taxon>
        <taxon>Spirochaetia</taxon>
        <taxon>Leptospirales</taxon>
        <taxon>Leptospiraceae</taxon>
        <taxon>Leptospira</taxon>
    </lineage>
</organism>
<dbReference type="EMBL" id="BFAZ01000014">
    <property type="protein sequence ID" value="GBF44550.1"/>
    <property type="molecule type" value="Genomic_DNA"/>
</dbReference>